<dbReference type="EMBL" id="FPCG01000001">
    <property type="protein sequence ID" value="SFV20498.1"/>
    <property type="molecule type" value="Genomic_DNA"/>
</dbReference>
<reference evidence="6 7" key="1">
    <citation type="submission" date="2016-10" db="EMBL/GenBank/DDBJ databases">
        <authorList>
            <person name="de Groot N.N."/>
        </authorList>
    </citation>
    <scope>NUCLEOTIDE SEQUENCE [LARGE SCALE GENOMIC DNA]</scope>
    <source>
        <strain evidence="6 7">CGMCC 1.7054</strain>
    </source>
</reference>
<dbReference type="PANTHER" id="PTHR43343">
    <property type="entry name" value="PEPTIDASE S12"/>
    <property type="match status" value="1"/>
</dbReference>
<keyword evidence="7" id="KW-1185">Reference proteome</keyword>
<dbReference type="InterPro" id="IPR043504">
    <property type="entry name" value="Peptidase_S1_PA_chymotrypsin"/>
</dbReference>
<dbReference type="Gene3D" id="2.30.42.10">
    <property type="match status" value="1"/>
</dbReference>
<comment type="similarity">
    <text evidence="1">Belongs to the peptidase S1C family.</text>
</comment>
<name>A0A1I7MF17_9MICC</name>
<dbReference type="SMART" id="SM00228">
    <property type="entry name" value="PDZ"/>
    <property type="match status" value="1"/>
</dbReference>
<gene>
    <name evidence="6" type="ORF">SAMN04487966_101410</name>
</gene>
<feature type="region of interest" description="Disordered" evidence="4">
    <location>
        <begin position="274"/>
        <end position="293"/>
    </location>
</feature>
<feature type="compositionally biased region" description="Pro residues" evidence="4">
    <location>
        <begin position="19"/>
        <end position="28"/>
    </location>
</feature>
<dbReference type="Proteomes" id="UP000198881">
    <property type="component" value="Unassembled WGS sequence"/>
</dbReference>
<feature type="domain" description="PDZ" evidence="5">
    <location>
        <begin position="373"/>
        <end position="459"/>
    </location>
</feature>
<dbReference type="GO" id="GO:0006508">
    <property type="term" value="P:proteolysis"/>
    <property type="evidence" value="ECO:0007669"/>
    <property type="project" value="UniProtKB-KW"/>
</dbReference>
<dbReference type="AlphaFoldDB" id="A0A1I7MF17"/>
<feature type="region of interest" description="Disordered" evidence="4">
    <location>
        <begin position="1"/>
        <end position="78"/>
    </location>
</feature>
<feature type="region of interest" description="Disordered" evidence="4">
    <location>
        <begin position="393"/>
        <end position="424"/>
    </location>
</feature>
<keyword evidence="2 6" id="KW-0645">Protease</keyword>
<dbReference type="InterPro" id="IPR001478">
    <property type="entry name" value="PDZ"/>
</dbReference>
<evidence type="ECO:0000313" key="6">
    <source>
        <dbReference type="EMBL" id="SFV20498.1"/>
    </source>
</evidence>
<evidence type="ECO:0000313" key="7">
    <source>
        <dbReference type="Proteomes" id="UP000198881"/>
    </source>
</evidence>
<proteinExistence type="inferred from homology"/>
<feature type="compositionally biased region" description="Polar residues" evidence="4">
    <location>
        <begin position="37"/>
        <end position="50"/>
    </location>
</feature>
<accession>A0A1I7MF17</accession>
<dbReference type="RefSeq" id="WP_091693522.1">
    <property type="nucleotide sequence ID" value="NZ_FPCG01000001.1"/>
</dbReference>
<evidence type="ECO:0000256" key="3">
    <source>
        <dbReference type="ARBA" id="ARBA00022801"/>
    </source>
</evidence>
<organism evidence="6 7">
    <name type="scientific">Micrococcus terreus</name>
    <dbReference type="NCBI Taxonomy" id="574650"/>
    <lineage>
        <taxon>Bacteria</taxon>
        <taxon>Bacillati</taxon>
        <taxon>Actinomycetota</taxon>
        <taxon>Actinomycetes</taxon>
        <taxon>Micrococcales</taxon>
        <taxon>Micrococcaceae</taxon>
        <taxon>Micrococcus</taxon>
    </lineage>
</organism>
<keyword evidence="3" id="KW-0378">Hydrolase</keyword>
<protein>
    <submittedName>
        <fullName evidence="6">Putative serine protease PepD</fullName>
    </submittedName>
</protein>
<dbReference type="PROSITE" id="PS50106">
    <property type="entry name" value="PDZ"/>
    <property type="match status" value="1"/>
</dbReference>
<dbReference type="PRINTS" id="PR00834">
    <property type="entry name" value="PROTEASES2C"/>
</dbReference>
<evidence type="ECO:0000256" key="4">
    <source>
        <dbReference type="SAM" id="MobiDB-lite"/>
    </source>
</evidence>
<dbReference type="InterPro" id="IPR036034">
    <property type="entry name" value="PDZ_sf"/>
</dbReference>
<dbReference type="OrthoDB" id="9758917at2"/>
<dbReference type="GO" id="GO:0004252">
    <property type="term" value="F:serine-type endopeptidase activity"/>
    <property type="evidence" value="ECO:0007669"/>
    <property type="project" value="InterPro"/>
</dbReference>
<dbReference type="InterPro" id="IPR009003">
    <property type="entry name" value="Peptidase_S1_PA"/>
</dbReference>
<feature type="compositionally biased region" description="Gly residues" evidence="4">
    <location>
        <begin position="414"/>
        <end position="424"/>
    </location>
</feature>
<dbReference type="SUPFAM" id="SSF50494">
    <property type="entry name" value="Trypsin-like serine proteases"/>
    <property type="match status" value="1"/>
</dbReference>
<sequence>MSDPYDQQSRDESTGGGIPPRPHTPPAGAPHAGPASVSASREPSAQTQQFGALGPDGAHPEATHGPHPGVTGAGQEVRSGRRTVGVGALVAGMLLAGLAGGGVAAGVNAALDDGPGTVEPTQQVQQGTGLDINRSEDATAVTAAAAKAAPSVVTLSVTNGQGAGSGSGVILDDQGHILTNTHVVTMGGQAPDPNITVQTADGQIYAAEIVGLDPDSDLAVVKIDAQGLTPIEMGSSGELNVGDRAIAIGAPLGLTGTVTDGIVSTLDRTISVASSAVPEDNGQSGPGGPGEFEFRIPGMPQQRSQGSIYINVIQTDAAINPGNSGGALLDAQGRLIGINVAIASAGGASGEAGNIGVGFSIPVDYAQRVAKDLIEHGEATHGLLGVTVTAQPAVPEGQSQPSPDAEQGPAQQQGPGGAASGGFSAGALVRDVVPGSPAEDAGLQQGDVITGVEGRSVRDSRSLTAIVKEYPEGGTATVHYLRDGQEQSAEVTFASGTAQQQGDE</sequence>
<evidence type="ECO:0000256" key="1">
    <source>
        <dbReference type="ARBA" id="ARBA00010541"/>
    </source>
</evidence>
<dbReference type="PANTHER" id="PTHR43343:SF3">
    <property type="entry name" value="PROTEASE DO-LIKE 8, CHLOROPLASTIC"/>
    <property type="match status" value="1"/>
</dbReference>
<dbReference type="Gene3D" id="2.40.10.10">
    <property type="entry name" value="Trypsin-like serine proteases"/>
    <property type="match status" value="2"/>
</dbReference>
<dbReference type="STRING" id="574650.SAMN04487966_101410"/>
<evidence type="ECO:0000259" key="5">
    <source>
        <dbReference type="PROSITE" id="PS50106"/>
    </source>
</evidence>
<dbReference type="SUPFAM" id="SSF50156">
    <property type="entry name" value="PDZ domain-like"/>
    <property type="match status" value="1"/>
</dbReference>
<dbReference type="InterPro" id="IPR001940">
    <property type="entry name" value="Peptidase_S1C"/>
</dbReference>
<dbReference type="Pfam" id="PF13365">
    <property type="entry name" value="Trypsin_2"/>
    <property type="match status" value="1"/>
</dbReference>
<dbReference type="InterPro" id="IPR051201">
    <property type="entry name" value="Chloro_Bact_Ser_Proteases"/>
</dbReference>
<dbReference type="Pfam" id="PF13180">
    <property type="entry name" value="PDZ_2"/>
    <property type="match status" value="1"/>
</dbReference>
<evidence type="ECO:0000256" key="2">
    <source>
        <dbReference type="ARBA" id="ARBA00022670"/>
    </source>
</evidence>